<evidence type="ECO:0000313" key="6">
    <source>
        <dbReference type="Proteomes" id="UP000256269"/>
    </source>
</evidence>
<dbReference type="PROSITE" id="PS50112">
    <property type="entry name" value="PAS"/>
    <property type="match status" value="1"/>
</dbReference>
<dbReference type="SUPFAM" id="SSF55785">
    <property type="entry name" value="PYP-like sensor domain (PAS domain)"/>
    <property type="match status" value="1"/>
</dbReference>
<dbReference type="InterPro" id="IPR035919">
    <property type="entry name" value="EAL_sf"/>
</dbReference>
<dbReference type="SMART" id="SM00091">
    <property type="entry name" value="PAS"/>
    <property type="match status" value="1"/>
</dbReference>
<dbReference type="InterPro" id="IPR035965">
    <property type="entry name" value="PAS-like_dom_sf"/>
</dbReference>
<dbReference type="InterPro" id="IPR000160">
    <property type="entry name" value="GGDEF_dom"/>
</dbReference>
<dbReference type="PANTHER" id="PTHR44757:SF2">
    <property type="entry name" value="BIOFILM ARCHITECTURE MAINTENANCE PROTEIN MBAA"/>
    <property type="match status" value="1"/>
</dbReference>
<evidence type="ECO:0000256" key="1">
    <source>
        <dbReference type="SAM" id="MobiDB-lite"/>
    </source>
</evidence>
<proteinExistence type="predicted"/>
<dbReference type="PROSITE" id="PS50883">
    <property type="entry name" value="EAL"/>
    <property type="match status" value="1"/>
</dbReference>
<dbReference type="Gene3D" id="3.20.20.450">
    <property type="entry name" value="EAL domain"/>
    <property type="match status" value="1"/>
</dbReference>
<dbReference type="SUPFAM" id="SSF141868">
    <property type="entry name" value="EAL domain-like"/>
    <property type="match status" value="1"/>
</dbReference>
<dbReference type="Pfam" id="PF00563">
    <property type="entry name" value="EAL"/>
    <property type="match status" value="1"/>
</dbReference>
<dbReference type="PANTHER" id="PTHR44757">
    <property type="entry name" value="DIGUANYLATE CYCLASE DGCP"/>
    <property type="match status" value="1"/>
</dbReference>
<accession>A0A3E0I940</accession>
<dbReference type="Gene3D" id="3.30.450.20">
    <property type="entry name" value="PAS domain"/>
    <property type="match status" value="1"/>
</dbReference>
<dbReference type="SUPFAM" id="SSF55073">
    <property type="entry name" value="Nucleotide cyclase"/>
    <property type="match status" value="1"/>
</dbReference>
<feature type="domain" description="EAL" evidence="3">
    <location>
        <begin position="487"/>
        <end position="732"/>
    </location>
</feature>
<feature type="domain" description="GGDEF" evidence="4">
    <location>
        <begin position="343"/>
        <end position="478"/>
    </location>
</feature>
<dbReference type="InterPro" id="IPR052155">
    <property type="entry name" value="Biofilm_reg_signaling"/>
</dbReference>
<dbReference type="SMART" id="SM00267">
    <property type="entry name" value="GGDEF"/>
    <property type="match status" value="1"/>
</dbReference>
<dbReference type="CDD" id="cd01948">
    <property type="entry name" value="EAL"/>
    <property type="match status" value="1"/>
</dbReference>
<evidence type="ECO:0000259" key="3">
    <source>
        <dbReference type="PROSITE" id="PS50883"/>
    </source>
</evidence>
<dbReference type="Gene3D" id="3.30.70.270">
    <property type="match status" value="1"/>
</dbReference>
<keyword evidence="6" id="KW-1185">Reference proteome</keyword>
<dbReference type="EMBL" id="QUNO01000001">
    <property type="protein sequence ID" value="REH55252.1"/>
    <property type="molecule type" value="Genomic_DNA"/>
</dbReference>
<dbReference type="CDD" id="cd00130">
    <property type="entry name" value="PAS"/>
    <property type="match status" value="1"/>
</dbReference>
<dbReference type="NCBIfam" id="TIGR00254">
    <property type="entry name" value="GGDEF"/>
    <property type="match status" value="1"/>
</dbReference>
<gene>
    <name evidence="5" type="ORF">BCF44_101269</name>
</gene>
<protein>
    <submittedName>
        <fullName evidence="5">Diguanylate cyclase (GGDEF)-like protein</fullName>
    </submittedName>
</protein>
<dbReference type="InterPro" id="IPR000014">
    <property type="entry name" value="PAS"/>
</dbReference>
<dbReference type="Pfam" id="PF00990">
    <property type="entry name" value="GGDEF"/>
    <property type="match status" value="1"/>
</dbReference>
<name>A0A3E0I940_9PSEU</name>
<evidence type="ECO:0000259" key="4">
    <source>
        <dbReference type="PROSITE" id="PS50887"/>
    </source>
</evidence>
<dbReference type="PROSITE" id="PS50887">
    <property type="entry name" value="GGDEF"/>
    <property type="match status" value="1"/>
</dbReference>
<evidence type="ECO:0000313" key="5">
    <source>
        <dbReference type="EMBL" id="REH55252.1"/>
    </source>
</evidence>
<feature type="region of interest" description="Disordered" evidence="1">
    <location>
        <begin position="13"/>
        <end position="50"/>
    </location>
</feature>
<dbReference type="CDD" id="cd01949">
    <property type="entry name" value="GGDEF"/>
    <property type="match status" value="1"/>
</dbReference>
<organism evidence="5 6">
    <name type="scientific">Kutzneria buriramensis</name>
    <dbReference type="NCBI Taxonomy" id="1045776"/>
    <lineage>
        <taxon>Bacteria</taxon>
        <taxon>Bacillati</taxon>
        <taxon>Actinomycetota</taxon>
        <taxon>Actinomycetes</taxon>
        <taxon>Pseudonocardiales</taxon>
        <taxon>Pseudonocardiaceae</taxon>
        <taxon>Kutzneria</taxon>
    </lineage>
</organism>
<dbReference type="InterPro" id="IPR043128">
    <property type="entry name" value="Rev_trsase/Diguanyl_cyclase"/>
</dbReference>
<evidence type="ECO:0000259" key="2">
    <source>
        <dbReference type="PROSITE" id="PS50112"/>
    </source>
</evidence>
<feature type="domain" description="PAS" evidence="2">
    <location>
        <begin position="193"/>
        <end position="271"/>
    </location>
</feature>
<dbReference type="SMART" id="SM00052">
    <property type="entry name" value="EAL"/>
    <property type="match status" value="1"/>
</dbReference>
<comment type="caution">
    <text evidence="5">The sequence shown here is derived from an EMBL/GenBank/DDBJ whole genome shotgun (WGS) entry which is preliminary data.</text>
</comment>
<dbReference type="InterPro" id="IPR029787">
    <property type="entry name" value="Nucleotide_cyclase"/>
</dbReference>
<dbReference type="AlphaFoldDB" id="A0A3E0I940"/>
<sequence length="732" mass="79357">MVGLDQPVRFRHRELGNGEVNPSAVGSPSWRGRRTHRPIGMSVPQPRQPISSRERIRLTKKWAYLVAKANYLPLSHGEVEERFGVLVDQLVRAAEAEPMDTAAAARVGRQLVALNCVSDDSLAYTVDVLGAGLLEQPELRGRRQVAERVVTVLGALASGYAEATKQSIFEQQQNLTKSLFTAANETQQSLTAAMARFDEVALASASGIAITDHVGRFLRTNEALREILDRADTELAGLTLFDLMVPAEAMRLRTACAEMAEGRLDRILRRRTVLLSDGKPLVSIAPVRGGRELIVVVDDDSELGLLRNQLKHQSLHDVLTGLPNRQYLSTRLESVLHRVDRDSGITLYQLDLDAFSMITDGLGRQAGDQVLRSVADRLNAAFLGERAMVARLGNDEFAVLVENSPATPDVVTMIGRINDELAEPIYLADGSGVAASATIGVVHRPPAEMSMEDVLQTADFTLRRARRNGTRQWGLHDSRSDDADRERYAMAAVLPGAWETGEVRLVFDRQVELASGRTHAVQALLRWDRPGHGVVEHRQCVDLAEQTGLMPPLGLWLLHSACEQAAELADAPPVEISLPACLANDDELVARVLRVLNSSGLPASRLSLGLPVDSLDGAAAEHLGYLAQNGIGVVVEDFGGGARDLAHLQDLGFRSVRVARWLVERQARPKGPGAAVLRSVTQLVDIAHESGASVAVDGIVSAEQADWWRDLGCDIASGPHFGPTTPLAAVAD</sequence>
<reference evidence="5 6" key="1">
    <citation type="submission" date="2018-08" db="EMBL/GenBank/DDBJ databases">
        <title>Genomic Encyclopedia of Archaeal and Bacterial Type Strains, Phase II (KMG-II): from individual species to whole genera.</title>
        <authorList>
            <person name="Goeker M."/>
        </authorList>
    </citation>
    <scope>NUCLEOTIDE SEQUENCE [LARGE SCALE GENOMIC DNA]</scope>
    <source>
        <strain evidence="5 6">DSM 45791</strain>
    </source>
</reference>
<dbReference type="Proteomes" id="UP000256269">
    <property type="component" value="Unassembled WGS sequence"/>
</dbReference>
<dbReference type="InterPro" id="IPR001633">
    <property type="entry name" value="EAL_dom"/>
</dbReference>